<dbReference type="PANTHER" id="PTHR47197">
    <property type="entry name" value="PROTEIN NIRF"/>
    <property type="match status" value="1"/>
</dbReference>
<dbReference type="Proteomes" id="UP000182011">
    <property type="component" value="Unassembled WGS sequence"/>
</dbReference>
<dbReference type="RefSeq" id="WP_075427320.1">
    <property type="nucleotide sequence ID" value="NZ_CZVI01000022.1"/>
</dbReference>
<accession>A0A0S4N2M2</accession>
<keyword evidence="1" id="KW-0732">Signal</keyword>
<dbReference type="SUPFAM" id="SSF51004">
    <property type="entry name" value="C-terminal (heme d1) domain of cytochrome cd1-nitrite reductase"/>
    <property type="match status" value="1"/>
</dbReference>
<evidence type="ECO:0000313" key="6">
    <source>
        <dbReference type="Proteomes" id="UP000182200"/>
    </source>
</evidence>
<dbReference type="Pfam" id="PF21783">
    <property type="entry name" value="YNCE"/>
    <property type="match status" value="1"/>
</dbReference>
<reference evidence="3 6" key="2">
    <citation type="submission" date="2015-11" db="EMBL/GenBank/DDBJ databases">
        <authorList>
            <person name="Varghese N."/>
        </authorList>
    </citation>
    <scope>NUCLEOTIDE SEQUENCE [LARGE SCALE GENOMIC DNA]</scope>
    <source>
        <strain evidence="3 6">JGI-8</strain>
    </source>
</reference>
<dbReference type="InterPro" id="IPR011964">
    <property type="entry name" value="YVTN_b-propeller_repeat"/>
</dbReference>
<dbReference type="AlphaFoldDB" id="A0A0P1ME25"/>
<accession>A0A0P1P6I0</accession>
<feature type="domain" description="YNCE-like beta-propeller" evidence="2">
    <location>
        <begin position="105"/>
        <end position="265"/>
    </location>
</feature>
<sequence length="334" mass="36558">MFKGLIPALFLSLSFATSQNLIVLNKSENTAMFFNLKNDSLISQLQTGEAPHEVAISPNKKYAVVTNYGTREKPGNSLSIYNLEKLTLEKVINLGELRRPHGVEWLDNEKVVVTVEANKSIAVVDVKNEKIVKGIKTEQEVSHMLVISPDKSKCFVANIGSGSVSVIDLNKRELIKTIQTGRGSEGIDITPDGKEVWVTNRAEDSVAVIDVKTLDVKKKFKVDGFPIRVKFSKDGKFAVISCARSGEIAIVDAISKNVLRRVKTAEKSDVEKAGRLFGSAFGDSPVPIGIAIDKQNFIYVANSNADIISIIKLETGEMLRTIKTGKEPDGIAVW</sequence>
<dbReference type="InterPro" id="IPR048433">
    <property type="entry name" value="YNCE-like_beta-prop"/>
</dbReference>
<dbReference type="NCBIfam" id="TIGR02276">
    <property type="entry name" value="beta_rpt_yvtn"/>
    <property type="match status" value="1"/>
</dbReference>
<evidence type="ECO:0000313" key="3">
    <source>
        <dbReference type="EMBL" id="CUS90931.1"/>
    </source>
</evidence>
<reference evidence="4 5" key="1">
    <citation type="submission" date="2015-11" db="EMBL/GenBank/DDBJ databases">
        <authorList>
            <person name="Zhang Y."/>
            <person name="Guo Z."/>
        </authorList>
    </citation>
    <scope>NUCLEOTIDE SEQUENCE [LARGE SCALE GENOMIC DNA]</scope>
    <source>
        <strain evidence="4">JGI-4</strain>
    </source>
</reference>
<keyword evidence="6" id="KW-1185">Reference proteome</keyword>
<dbReference type="OrthoDB" id="9776991at2"/>
<dbReference type="STRING" id="1633631.GCA_001442925_01017"/>
<accession>A0A0P1ME25</accession>
<gene>
    <name evidence="4" type="ORF">JGI4_01018</name>
    <name evidence="3" type="ORF">JGI8_01489</name>
</gene>
<dbReference type="EMBL" id="CZVI01000022">
    <property type="protein sequence ID" value="CUS90931.1"/>
    <property type="molecule type" value="Genomic_DNA"/>
</dbReference>
<dbReference type="Proteomes" id="UP000182200">
    <property type="component" value="Unassembled WGS sequence"/>
</dbReference>
<accession>A0A0P1LWC7</accession>
<dbReference type="InterPro" id="IPR051200">
    <property type="entry name" value="Host-pathogen_enzymatic-act"/>
</dbReference>
<evidence type="ECO:0000313" key="5">
    <source>
        <dbReference type="Proteomes" id="UP000182011"/>
    </source>
</evidence>
<evidence type="ECO:0000256" key="1">
    <source>
        <dbReference type="ARBA" id="ARBA00022729"/>
    </source>
</evidence>
<proteinExistence type="predicted"/>
<accession>A0A0P1LBZ1</accession>
<protein>
    <submittedName>
        <fullName evidence="4">40-residue YVTN family beta-propeller repeat-containing protein</fullName>
    </submittedName>
</protein>
<dbReference type="Gene3D" id="2.130.10.10">
    <property type="entry name" value="YVTN repeat-like/Quinoprotein amine dehydrogenase"/>
    <property type="match status" value="2"/>
</dbReference>
<dbReference type="InterPro" id="IPR015943">
    <property type="entry name" value="WD40/YVTN_repeat-like_dom_sf"/>
</dbReference>
<evidence type="ECO:0000259" key="2">
    <source>
        <dbReference type="Pfam" id="PF21783"/>
    </source>
</evidence>
<accession>A0A0P1LCY2</accession>
<dbReference type="InterPro" id="IPR011048">
    <property type="entry name" value="Haem_d1_sf"/>
</dbReference>
<dbReference type="EMBL" id="FAOP01000004">
    <property type="protein sequence ID" value="CUU04438.1"/>
    <property type="molecule type" value="Genomic_DNA"/>
</dbReference>
<evidence type="ECO:0000313" key="4">
    <source>
        <dbReference type="EMBL" id="CUU04438.1"/>
    </source>
</evidence>
<accession>A0A0P1NUR7</accession>
<name>A0A0P1ME25_9BACT</name>
<organism evidence="4 5">
    <name type="scientific">Candidatus Kryptonium thompsonii</name>
    <dbReference type="NCBI Taxonomy" id="1633631"/>
    <lineage>
        <taxon>Bacteria</taxon>
        <taxon>Pseudomonadati</taxon>
        <taxon>Candidatus Kryptoniota</taxon>
        <taxon>Candidatus Kryptonium</taxon>
    </lineage>
</organism>
<accession>A0A0N7MTQ9</accession>
<dbReference type="PANTHER" id="PTHR47197:SF3">
    <property type="entry name" value="DIHYDRO-HEME D1 DEHYDROGENASE"/>
    <property type="match status" value="1"/>
</dbReference>